<evidence type="ECO:0000256" key="5">
    <source>
        <dbReference type="ARBA" id="ARBA00022989"/>
    </source>
</evidence>
<name>A0A3S1DMG7_9BACL</name>
<dbReference type="RefSeq" id="WP_127194625.1">
    <property type="nucleotide sequence ID" value="NZ_JAUSSS010000014.1"/>
</dbReference>
<feature type="transmembrane region" description="Helical" evidence="7">
    <location>
        <begin position="186"/>
        <end position="211"/>
    </location>
</feature>
<protein>
    <submittedName>
        <fullName evidence="9">Carbohydrate ABC transporter permease</fullName>
    </submittedName>
</protein>
<accession>A0A3S1DMG7</accession>
<dbReference type="PANTHER" id="PTHR43744:SF6">
    <property type="entry name" value="ABC TRANSPORTER PERMEASE PROTEIN YESQ-RELATED"/>
    <property type="match status" value="1"/>
</dbReference>
<keyword evidence="3" id="KW-1003">Cell membrane</keyword>
<evidence type="ECO:0000313" key="9">
    <source>
        <dbReference type="EMBL" id="RUT41355.1"/>
    </source>
</evidence>
<comment type="caution">
    <text evidence="9">The sequence shown here is derived from an EMBL/GenBank/DDBJ whole genome shotgun (WGS) entry which is preliminary data.</text>
</comment>
<comment type="subcellular location">
    <subcellularLocation>
        <location evidence="1 7">Cell membrane</location>
        <topology evidence="1 7">Multi-pass membrane protein</topology>
    </subcellularLocation>
</comment>
<keyword evidence="2 7" id="KW-0813">Transport</keyword>
<feature type="transmembrane region" description="Helical" evidence="7">
    <location>
        <begin position="244"/>
        <end position="264"/>
    </location>
</feature>
<dbReference type="OrthoDB" id="9771544at2"/>
<feature type="transmembrane region" description="Helical" evidence="7">
    <location>
        <begin position="145"/>
        <end position="165"/>
    </location>
</feature>
<feature type="transmembrane region" description="Helical" evidence="7">
    <location>
        <begin position="72"/>
        <end position="97"/>
    </location>
</feature>
<proteinExistence type="inferred from homology"/>
<dbReference type="PROSITE" id="PS50928">
    <property type="entry name" value="ABC_TM1"/>
    <property type="match status" value="1"/>
</dbReference>
<dbReference type="Pfam" id="PF00528">
    <property type="entry name" value="BPD_transp_1"/>
    <property type="match status" value="1"/>
</dbReference>
<evidence type="ECO:0000259" key="8">
    <source>
        <dbReference type="PROSITE" id="PS50928"/>
    </source>
</evidence>
<evidence type="ECO:0000313" key="10">
    <source>
        <dbReference type="Proteomes" id="UP000279446"/>
    </source>
</evidence>
<feature type="transmembrane region" description="Helical" evidence="7">
    <location>
        <begin position="12"/>
        <end position="33"/>
    </location>
</feature>
<dbReference type="Gene3D" id="1.10.3720.10">
    <property type="entry name" value="MetI-like"/>
    <property type="match status" value="1"/>
</dbReference>
<evidence type="ECO:0000256" key="3">
    <source>
        <dbReference type="ARBA" id="ARBA00022475"/>
    </source>
</evidence>
<sequence length="281" mass="31981">MVSTIKNYRILLKHLLIIFFGALMLYPVIWMIMSSLKPSQLIFSDLSLWPSQFTLSNFADGWKGIAGRGFGIYFWNSLIICAFVIVGNVISCSMAAFAFGRLDFSLKRLWFALMLVTIMLPQHVRTIPQYIMFKGMDWLDSFLPLISPKFLATEAFFIFLLVQFIRGLPKELDESARIDGCGPVQIYLRMIMPLALPALVTTALFSFMWTWDDFFSQLLYLNNSAKYTVQLGLRLFMDSTGESAWGPMFAMSVLSLVPSLILFFSMQKYFVEGIATTGIKG</sequence>
<evidence type="ECO:0000256" key="2">
    <source>
        <dbReference type="ARBA" id="ARBA00022448"/>
    </source>
</evidence>
<evidence type="ECO:0000256" key="4">
    <source>
        <dbReference type="ARBA" id="ARBA00022692"/>
    </source>
</evidence>
<dbReference type="InterPro" id="IPR000515">
    <property type="entry name" value="MetI-like"/>
</dbReference>
<dbReference type="GO" id="GO:0005886">
    <property type="term" value="C:plasma membrane"/>
    <property type="evidence" value="ECO:0007669"/>
    <property type="project" value="UniProtKB-SubCell"/>
</dbReference>
<dbReference type="AlphaFoldDB" id="A0A3S1DMG7"/>
<dbReference type="Proteomes" id="UP000279446">
    <property type="component" value="Unassembled WGS sequence"/>
</dbReference>
<feature type="domain" description="ABC transmembrane type-1" evidence="8">
    <location>
        <begin position="74"/>
        <end position="266"/>
    </location>
</feature>
<dbReference type="PANTHER" id="PTHR43744">
    <property type="entry name" value="ABC TRANSPORTER PERMEASE PROTEIN MG189-RELATED-RELATED"/>
    <property type="match status" value="1"/>
</dbReference>
<reference evidence="9 10" key="1">
    <citation type="submission" date="2018-12" db="EMBL/GenBank/DDBJ databases">
        <authorList>
            <person name="Sun L."/>
            <person name="Chen Z."/>
        </authorList>
    </citation>
    <scope>NUCLEOTIDE SEQUENCE [LARGE SCALE GENOMIC DNA]</scope>
    <source>
        <strain evidence="9 10">DSM 15890</strain>
    </source>
</reference>
<feature type="transmembrane region" description="Helical" evidence="7">
    <location>
        <begin position="109"/>
        <end position="125"/>
    </location>
</feature>
<keyword evidence="10" id="KW-1185">Reference proteome</keyword>
<organism evidence="9 10">
    <name type="scientific">Paenibacillus anaericanus</name>
    <dbReference type="NCBI Taxonomy" id="170367"/>
    <lineage>
        <taxon>Bacteria</taxon>
        <taxon>Bacillati</taxon>
        <taxon>Bacillota</taxon>
        <taxon>Bacilli</taxon>
        <taxon>Bacillales</taxon>
        <taxon>Paenibacillaceae</taxon>
        <taxon>Paenibacillus</taxon>
    </lineage>
</organism>
<keyword evidence="5 7" id="KW-1133">Transmembrane helix</keyword>
<dbReference type="InterPro" id="IPR035906">
    <property type="entry name" value="MetI-like_sf"/>
</dbReference>
<dbReference type="EMBL" id="RZNY01000032">
    <property type="protein sequence ID" value="RUT41355.1"/>
    <property type="molecule type" value="Genomic_DNA"/>
</dbReference>
<dbReference type="GO" id="GO:0055085">
    <property type="term" value="P:transmembrane transport"/>
    <property type="evidence" value="ECO:0007669"/>
    <property type="project" value="InterPro"/>
</dbReference>
<evidence type="ECO:0000256" key="1">
    <source>
        <dbReference type="ARBA" id="ARBA00004651"/>
    </source>
</evidence>
<keyword evidence="4 7" id="KW-0812">Transmembrane</keyword>
<dbReference type="CDD" id="cd06261">
    <property type="entry name" value="TM_PBP2"/>
    <property type="match status" value="1"/>
</dbReference>
<evidence type="ECO:0000256" key="6">
    <source>
        <dbReference type="ARBA" id="ARBA00023136"/>
    </source>
</evidence>
<evidence type="ECO:0000256" key="7">
    <source>
        <dbReference type="RuleBase" id="RU363032"/>
    </source>
</evidence>
<comment type="similarity">
    <text evidence="7">Belongs to the binding-protein-dependent transport system permease family.</text>
</comment>
<gene>
    <name evidence="9" type="ORF">EJP82_24205</name>
</gene>
<dbReference type="SUPFAM" id="SSF161098">
    <property type="entry name" value="MetI-like"/>
    <property type="match status" value="1"/>
</dbReference>
<keyword evidence="6 7" id="KW-0472">Membrane</keyword>